<dbReference type="OrthoDB" id="202076at2157"/>
<evidence type="ECO:0000256" key="5">
    <source>
        <dbReference type="ARBA" id="ARBA00022989"/>
    </source>
</evidence>
<dbReference type="Pfam" id="PF13440">
    <property type="entry name" value="Polysacc_synt_3"/>
    <property type="match status" value="1"/>
</dbReference>
<evidence type="ECO:0000256" key="1">
    <source>
        <dbReference type="ARBA" id="ARBA00004651"/>
    </source>
</evidence>
<dbReference type="PANTHER" id="PTHR30250">
    <property type="entry name" value="PST FAMILY PREDICTED COLANIC ACID TRANSPORTER"/>
    <property type="match status" value="1"/>
</dbReference>
<feature type="transmembrane region" description="Helical" evidence="7">
    <location>
        <begin position="129"/>
        <end position="149"/>
    </location>
</feature>
<accession>A0A8T8LK80</accession>
<evidence type="ECO:0000256" key="2">
    <source>
        <dbReference type="ARBA" id="ARBA00007430"/>
    </source>
</evidence>
<reference evidence="8 9" key="1">
    <citation type="submission" date="2021-03" db="EMBL/GenBank/DDBJ databases">
        <title>Halorubrum sodomense MBLA0099, Whole genome shotgun sequencing.</title>
        <authorList>
            <person name="Seo M.-J."/>
            <person name="Cho E.-S."/>
            <person name="Hwang C.Y."/>
        </authorList>
    </citation>
    <scope>NUCLEOTIDE SEQUENCE [LARGE SCALE GENOMIC DNA]</scope>
    <source>
        <strain evidence="8 9">MBLA0099</strain>
    </source>
</reference>
<protein>
    <submittedName>
        <fullName evidence="8">Lipopolysaccharide biosynthesis protein</fullName>
    </submittedName>
</protein>
<keyword evidence="3" id="KW-1003">Cell membrane</keyword>
<dbReference type="AlphaFoldDB" id="A0A8T8LK80"/>
<feature type="transmembrane region" description="Helical" evidence="7">
    <location>
        <begin position="333"/>
        <end position="353"/>
    </location>
</feature>
<dbReference type="GeneID" id="64827835"/>
<evidence type="ECO:0000256" key="6">
    <source>
        <dbReference type="ARBA" id="ARBA00023136"/>
    </source>
</evidence>
<evidence type="ECO:0000256" key="3">
    <source>
        <dbReference type="ARBA" id="ARBA00022475"/>
    </source>
</evidence>
<evidence type="ECO:0000313" key="8">
    <source>
        <dbReference type="EMBL" id="QUO46901.1"/>
    </source>
</evidence>
<feature type="transmembrane region" description="Helical" evidence="7">
    <location>
        <begin position="398"/>
        <end position="420"/>
    </location>
</feature>
<dbReference type="Proteomes" id="UP000679341">
    <property type="component" value="Chromosome"/>
</dbReference>
<feature type="transmembrane region" description="Helical" evidence="7">
    <location>
        <begin position="306"/>
        <end position="327"/>
    </location>
</feature>
<dbReference type="KEGG" id="hss:J7656_09805"/>
<keyword evidence="4 7" id="KW-0812">Transmembrane</keyword>
<dbReference type="EMBL" id="CP073695">
    <property type="protein sequence ID" value="QUO46901.1"/>
    <property type="molecule type" value="Genomic_DNA"/>
</dbReference>
<keyword evidence="9" id="KW-1185">Reference proteome</keyword>
<dbReference type="PANTHER" id="PTHR30250:SF10">
    <property type="entry name" value="LIPOPOLYSACCHARIDE BIOSYNTHESIS PROTEIN WZXC"/>
    <property type="match status" value="1"/>
</dbReference>
<comment type="similarity">
    <text evidence="2">Belongs to the polysaccharide synthase family.</text>
</comment>
<feature type="transmembrane region" description="Helical" evidence="7">
    <location>
        <begin position="460"/>
        <end position="480"/>
    </location>
</feature>
<evidence type="ECO:0000313" key="9">
    <source>
        <dbReference type="Proteomes" id="UP000679341"/>
    </source>
</evidence>
<sequence>MRRLLRWLKRALSPSGSLSSRTVTNGIWTAVTNASGQLLQITLLVVLARLLSPADFGLYGIATLTLTALQRFSRLGFDTALIQRQEENVDPYLDTVFTLQILRGALIAGITIVGAPLIATFFAEPRATAILRAIALVMLLQALYNPGAVYFEKDLKFHKEFAMSFSGAASRFVVAVGYALVTPSVWALVAGAVVGNLVQLVASYVIHDYRPWPRFDRDRAAMLINYGKWIFGESVISFFYTDGDDIFVGRLLGSASLGLYQVAYRLSNAPATEIAHTISRVSMPAYSKIQDDEAALREGFHRVLQFSSLASIPMGVGIAVVAPVFVPTFLGDGWGAMVAPMQVLAVFGVLRSVRTCASPLFRALGQPDYNAKIHAIRLVLMVVTIYPLTQAYGLVGTALSVLVTSVVGIPIATVLVLRLIDDDLRSLVAVVAVPVAGSLLMGACALAVRRAVTATTGPAVSFVATVLTGIAVYGLFLLAAERRYEIGLQALLGQFRRSL</sequence>
<comment type="subcellular location">
    <subcellularLocation>
        <location evidence="1">Cell membrane</location>
        <topology evidence="1">Multi-pass membrane protein</topology>
    </subcellularLocation>
</comment>
<feature type="transmembrane region" description="Helical" evidence="7">
    <location>
        <begin position="101"/>
        <end position="123"/>
    </location>
</feature>
<evidence type="ECO:0000256" key="7">
    <source>
        <dbReference type="SAM" id="Phobius"/>
    </source>
</evidence>
<evidence type="ECO:0000256" key="4">
    <source>
        <dbReference type="ARBA" id="ARBA00022692"/>
    </source>
</evidence>
<keyword evidence="6 7" id="KW-0472">Membrane</keyword>
<feature type="transmembrane region" description="Helical" evidence="7">
    <location>
        <begin position="427"/>
        <end position="448"/>
    </location>
</feature>
<dbReference type="GO" id="GO:0005886">
    <property type="term" value="C:plasma membrane"/>
    <property type="evidence" value="ECO:0007669"/>
    <property type="project" value="UniProtKB-SubCell"/>
</dbReference>
<feature type="transmembrane region" description="Helical" evidence="7">
    <location>
        <begin position="374"/>
        <end position="392"/>
    </location>
</feature>
<proteinExistence type="inferred from homology"/>
<dbReference type="InterPro" id="IPR050833">
    <property type="entry name" value="Poly_Biosynth_Transport"/>
</dbReference>
<dbReference type="RefSeq" id="WP_017343055.1">
    <property type="nucleotide sequence ID" value="NZ_CP073695.1"/>
</dbReference>
<keyword evidence="5 7" id="KW-1133">Transmembrane helix</keyword>
<name>A0A8T8LK80_9EURY</name>
<dbReference type="CDD" id="cd13127">
    <property type="entry name" value="MATE_tuaB_like"/>
    <property type="match status" value="1"/>
</dbReference>
<gene>
    <name evidence="8" type="ORF">J7656_09805</name>
</gene>
<organism evidence="8 9">
    <name type="scientific">Halorubrum ruber</name>
    <dbReference type="NCBI Taxonomy" id="2982524"/>
    <lineage>
        <taxon>Archaea</taxon>
        <taxon>Methanobacteriati</taxon>
        <taxon>Methanobacteriota</taxon>
        <taxon>Stenosarchaea group</taxon>
        <taxon>Halobacteria</taxon>
        <taxon>Halobacteriales</taxon>
        <taxon>Haloferacaceae</taxon>
        <taxon>Halorubrum</taxon>
    </lineage>
</organism>